<dbReference type="OrthoDB" id="9764961at2"/>
<evidence type="ECO:0000313" key="5">
    <source>
        <dbReference type="Proteomes" id="UP000243547"/>
    </source>
</evidence>
<reference evidence="5" key="1">
    <citation type="submission" date="2016-11" db="EMBL/GenBank/DDBJ databases">
        <authorList>
            <person name="Varghese N."/>
            <person name="Submissions S."/>
        </authorList>
    </citation>
    <scope>NUCLEOTIDE SEQUENCE [LARGE SCALE GENOMIC DNA]</scope>
    <source>
        <strain evidence="5">DSM 14826</strain>
    </source>
</reference>
<dbReference type="GO" id="GO:0032259">
    <property type="term" value="P:methylation"/>
    <property type="evidence" value="ECO:0007669"/>
    <property type="project" value="UniProtKB-KW"/>
</dbReference>
<dbReference type="InterPro" id="IPR007848">
    <property type="entry name" value="Small_mtfrase_dom"/>
</dbReference>
<proteinExistence type="predicted"/>
<evidence type="ECO:0000313" key="4">
    <source>
        <dbReference type="EMBL" id="SHJ91281.1"/>
    </source>
</evidence>
<dbReference type="PANTHER" id="PTHR47816">
    <property type="entry name" value="RIBOSOMAL RNA SMALL SUBUNIT METHYLTRANSFERASE C"/>
    <property type="match status" value="1"/>
</dbReference>
<dbReference type="Gene3D" id="3.40.50.150">
    <property type="entry name" value="Vaccinia Virus protein VP39"/>
    <property type="match status" value="1"/>
</dbReference>
<organism evidence="4 5">
    <name type="scientific">Anaerobranca californiensis DSM 14826</name>
    <dbReference type="NCBI Taxonomy" id="1120989"/>
    <lineage>
        <taxon>Bacteria</taxon>
        <taxon>Bacillati</taxon>
        <taxon>Bacillota</taxon>
        <taxon>Clostridia</taxon>
        <taxon>Eubacteriales</taxon>
        <taxon>Proteinivoracaceae</taxon>
        <taxon>Anaerobranca</taxon>
    </lineage>
</organism>
<dbReference type="EMBL" id="FRAI01000009">
    <property type="protein sequence ID" value="SHJ91281.1"/>
    <property type="molecule type" value="Genomic_DNA"/>
</dbReference>
<dbReference type="Proteomes" id="UP000243547">
    <property type="component" value="Unassembled WGS sequence"/>
</dbReference>
<dbReference type="SUPFAM" id="SSF53335">
    <property type="entry name" value="S-adenosyl-L-methionine-dependent methyltransferases"/>
    <property type="match status" value="1"/>
</dbReference>
<keyword evidence="5" id="KW-1185">Reference proteome</keyword>
<dbReference type="GO" id="GO:0008757">
    <property type="term" value="F:S-adenosylmethionine-dependent methyltransferase activity"/>
    <property type="evidence" value="ECO:0007669"/>
    <property type="project" value="InterPro"/>
</dbReference>
<dbReference type="PANTHER" id="PTHR47816:SF4">
    <property type="entry name" value="RIBOSOMAL RNA SMALL SUBUNIT METHYLTRANSFERASE C"/>
    <property type="match status" value="1"/>
</dbReference>
<gene>
    <name evidence="4" type="ORF">SAMN02745227_01028</name>
</gene>
<accession>A0A1M6N6D9</accession>
<dbReference type="Pfam" id="PF05175">
    <property type="entry name" value="MTS"/>
    <property type="match status" value="1"/>
</dbReference>
<feature type="domain" description="Methyltransferase small" evidence="3">
    <location>
        <begin position="37"/>
        <end position="204"/>
    </location>
</feature>
<dbReference type="InterPro" id="IPR029063">
    <property type="entry name" value="SAM-dependent_MTases_sf"/>
</dbReference>
<keyword evidence="2 4" id="KW-0808">Transferase</keyword>
<sequence>MDGKIGGKMEHYFSKNPGVKSNKKTFEYQFRGETILFNYDHGVFSMGKGDRGSELLIHTFIDKNPCLKDQEILDLGTGYGFIGVILKKTYPHINLTMSDINSRAVELAKENIEQNSLTATVLQSDGFEHISKSFHYILLNPPIRVGKEKVYQLLNSCHQHLLSGGELWLVVRVKQGAKSMGKYLQSFFKGVETVEREAGYHIIKATK</sequence>
<dbReference type="InterPro" id="IPR046977">
    <property type="entry name" value="RsmC/RlmG"/>
</dbReference>
<dbReference type="CDD" id="cd02440">
    <property type="entry name" value="AdoMet_MTases"/>
    <property type="match status" value="1"/>
</dbReference>
<evidence type="ECO:0000256" key="1">
    <source>
        <dbReference type="ARBA" id="ARBA00022603"/>
    </source>
</evidence>
<evidence type="ECO:0000256" key="2">
    <source>
        <dbReference type="ARBA" id="ARBA00022679"/>
    </source>
</evidence>
<dbReference type="AlphaFoldDB" id="A0A1M6N6D9"/>
<dbReference type="STRING" id="1120989.SAMN02745227_01028"/>
<evidence type="ECO:0000259" key="3">
    <source>
        <dbReference type="Pfam" id="PF05175"/>
    </source>
</evidence>
<keyword evidence="1 4" id="KW-0489">Methyltransferase</keyword>
<protein>
    <submittedName>
        <fullName evidence="4">16S rRNA (Guanine1207-N2)-methyltransferase</fullName>
    </submittedName>
</protein>
<dbReference type="RefSeq" id="WP_084672415.1">
    <property type="nucleotide sequence ID" value="NZ_FRAI01000009.1"/>
</dbReference>
<name>A0A1M6N6D9_9FIRM</name>